<dbReference type="InterPro" id="IPR044868">
    <property type="entry name" value="Rpn13/ADRM1_Pru"/>
</dbReference>
<dbReference type="Gene3D" id="1.10.2020.20">
    <property type="match status" value="1"/>
</dbReference>
<accession>A0A196SHR5</accession>
<protein>
    <recommendedName>
        <fullName evidence="2">H15 domain-containing protein</fullName>
    </recommendedName>
</protein>
<evidence type="ECO:0000256" key="1">
    <source>
        <dbReference type="SAM" id="MobiDB-lite"/>
    </source>
</evidence>
<dbReference type="PROSITE" id="PS51504">
    <property type="entry name" value="H15"/>
    <property type="match status" value="1"/>
</dbReference>
<dbReference type="GO" id="GO:0006334">
    <property type="term" value="P:nucleosome assembly"/>
    <property type="evidence" value="ECO:0007669"/>
    <property type="project" value="InterPro"/>
</dbReference>
<dbReference type="Gene3D" id="1.10.10.10">
    <property type="entry name" value="Winged helix-like DNA-binding domain superfamily/Winged helix DNA-binding domain"/>
    <property type="match status" value="1"/>
</dbReference>
<evidence type="ECO:0000259" key="2">
    <source>
        <dbReference type="PROSITE" id="PS51504"/>
    </source>
</evidence>
<dbReference type="InterPro" id="IPR038633">
    <property type="entry name" value="Rpn13/ADRM1_Pru_sf"/>
</dbReference>
<dbReference type="InterPro" id="IPR005818">
    <property type="entry name" value="Histone_H1/H5_H15"/>
</dbReference>
<dbReference type="AlphaFoldDB" id="A0A196SHR5"/>
<name>A0A196SHR5_BLAHN</name>
<dbReference type="InterPro" id="IPR036390">
    <property type="entry name" value="WH_DNA-bd_sf"/>
</dbReference>
<dbReference type="CDD" id="cd00073">
    <property type="entry name" value="H15"/>
    <property type="match status" value="1"/>
</dbReference>
<feature type="compositionally biased region" description="Basic and acidic residues" evidence="1">
    <location>
        <begin position="440"/>
        <end position="461"/>
    </location>
</feature>
<proteinExistence type="predicted"/>
<dbReference type="SUPFAM" id="SSF46785">
    <property type="entry name" value="Winged helix' DNA-binding domain"/>
    <property type="match status" value="1"/>
</dbReference>
<dbReference type="Pfam" id="PF04683">
    <property type="entry name" value="Rpn13_ADRM1_Pru"/>
    <property type="match status" value="1"/>
</dbReference>
<feature type="compositionally biased region" description="Basic and acidic residues" evidence="1">
    <location>
        <begin position="421"/>
        <end position="432"/>
    </location>
</feature>
<dbReference type="STRING" id="478820.A0A196SHR5"/>
<feature type="compositionally biased region" description="Basic and acidic residues" evidence="1">
    <location>
        <begin position="469"/>
        <end position="488"/>
    </location>
</feature>
<sequence>MSFKPTIKETPFELVTSIRAGRANNNRSGEDTILITCIDEPGMLELYCKKVTEEYEYEEETYQFCDYQLRWKPIADESTTQPITVAITYEYEFIRYPEVKDAVVFLLRKKEAWKDSFPYFFWCQETDETTYNRFITSFDLCLTTLQKEKNEKDELKKASPLDLLAFAKERNIISVLDNEDVCKRLYPFVPEMFRTPAGLKRIIRSSACKKNVAVFQNCMSVLSVRDTLAAYGIDNSSLPDDPILGDVGAKAYVKRIEDLAKKELEDEKSRELIGCSVRIVGLRHFSWIPHHYYLNVETGIMSSTPEKTKKTEKKPSVPYKKLILEAIVELKDKTGSSIPAIEKYIKEHHPEVELNHTRVRLIIKMMLEKNEIAPHFRHKNSYRIVPQKGTKKTAKKPAKEEKEEKKPAKKTEKKTAKKPAKKEEKKEKAEKKTSKKTTKKEKAEKKPAKKSEKKEKAPKKEKAAKKPAKKTEKKEKPAKKAEKKSEKA</sequence>
<feature type="domain" description="H15" evidence="2">
    <location>
        <begin position="315"/>
        <end position="386"/>
    </location>
</feature>
<dbReference type="Gene3D" id="2.30.29.70">
    <property type="entry name" value="Proteasomal ubiquitin receptor Rpn13/ADRM1"/>
    <property type="match status" value="1"/>
</dbReference>
<dbReference type="InterPro" id="IPR036388">
    <property type="entry name" value="WH-like_DNA-bd_sf"/>
</dbReference>
<dbReference type="Proteomes" id="UP000078348">
    <property type="component" value="Unassembled WGS sequence"/>
</dbReference>
<feature type="region of interest" description="Disordered" evidence="1">
    <location>
        <begin position="378"/>
        <end position="488"/>
    </location>
</feature>
<reference evidence="3 4" key="1">
    <citation type="submission" date="2016-05" db="EMBL/GenBank/DDBJ databases">
        <title>Nuclear genome of Blastocystis sp. subtype 1 NandII.</title>
        <authorList>
            <person name="Gentekaki E."/>
            <person name="Curtis B."/>
            <person name="Stairs C."/>
            <person name="Eme L."/>
            <person name="Herman E."/>
            <person name="Klimes V."/>
            <person name="Arias M.C."/>
            <person name="Elias M."/>
            <person name="Hilliou F."/>
            <person name="Klute M."/>
            <person name="Malik S.-B."/>
            <person name="Pightling A."/>
            <person name="Rachubinski R."/>
            <person name="Salas D."/>
            <person name="Schlacht A."/>
            <person name="Suga H."/>
            <person name="Archibald J."/>
            <person name="Ball S.G."/>
            <person name="Clark G."/>
            <person name="Dacks J."/>
            <person name="Van Der Giezen M."/>
            <person name="Tsaousis A."/>
            <person name="Roger A."/>
        </authorList>
    </citation>
    <scope>NUCLEOTIDE SEQUENCE [LARGE SCALE GENOMIC DNA]</scope>
    <source>
        <strain evidence="4">ATCC 50177 / NandII</strain>
    </source>
</reference>
<dbReference type="GO" id="GO:0000786">
    <property type="term" value="C:nucleosome"/>
    <property type="evidence" value="ECO:0007669"/>
    <property type="project" value="InterPro"/>
</dbReference>
<dbReference type="EMBL" id="LXWW01000113">
    <property type="protein sequence ID" value="OAO15851.1"/>
    <property type="molecule type" value="Genomic_DNA"/>
</dbReference>
<comment type="caution">
    <text evidence="3">The sequence shown here is derived from an EMBL/GenBank/DDBJ whole genome shotgun (WGS) entry which is preliminary data.</text>
</comment>
<keyword evidence="4" id="KW-1185">Reference proteome</keyword>
<organism evidence="3 4">
    <name type="scientific">Blastocystis sp. subtype 1 (strain ATCC 50177 / NandII)</name>
    <dbReference type="NCBI Taxonomy" id="478820"/>
    <lineage>
        <taxon>Eukaryota</taxon>
        <taxon>Sar</taxon>
        <taxon>Stramenopiles</taxon>
        <taxon>Bigyra</taxon>
        <taxon>Opalozoa</taxon>
        <taxon>Opalinata</taxon>
        <taxon>Blastocystidae</taxon>
        <taxon>Blastocystis</taxon>
    </lineage>
</organism>
<dbReference type="InterPro" id="IPR038108">
    <property type="entry name" value="RPN13_DEUBAD_sf"/>
</dbReference>
<dbReference type="Pfam" id="PF00538">
    <property type="entry name" value="Linker_histone"/>
    <property type="match status" value="1"/>
</dbReference>
<gene>
    <name evidence="3" type="ORF">AV274_2433</name>
</gene>
<evidence type="ECO:0000313" key="4">
    <source>
        <dbReference type="Proteomes" id="UP000078348"/>
    </source>
</evidence>
<feature type="compositionally biased region" description="Basic and acidic residues" evidence="1">
    <location>
        <begin position="397"/>
        <end position="414"/>
    </location>
</feature>
<evidence type="ECO:0000313" key="3">
    <source>
        <dbReference type="EMBL" id="OAO15851.1"/>
    </source>
</evidence>
<dbReference type="GO" id="GO:0003677">
    <property type="term" value="F:DNA binding"/>
    <property type="evidence" value="ECO:0007669"/>
    <property type="project" value="InterPro"/>
</dbReference>
<dbReference type="SMART" id="SM00526">
    <property type="entry name" value="H15"/>
    <property type="match status" value="1"/>
</dbReference>
<dbReference type="OrthoDB" id="1110759at2759"/>